<keyword evidence="3" id="KW-0378">Hydrolase</keyword>
<feature type="signal peptide" evidence="7">
    <location>
        <begin position="1"/>
        <end position="26"/>
    </location>
</feature>
<keyword evidence="4" id="KW-1015">Disulfide bond</keyword>
<dbReference type="AlphaFoldDB" id="A0A291RVG1"/>
<dbReference type="Gene3D" id="3.40.50.1820">
    <property type="entry name" value="alpha/beta hydrolase"/>
    <property type="match status" value="1"/>
</dbReference>
<evidence type="ECO:0000256" key="4">
    <source>
        <dbReference type="ARBA" id="ARBA00023157"/>
    </source>
</evidence>
<feature type="region of interest" description="Disordered" evidence="5">
    <location>
        <begin position="170"/>
        <end position="195"/>
    </location>
</feature>
<evidence type="ECO:0000256" key="2">
    <source>
        <dbReference type="ARBA" id="ARBA00022487"/>
    </source>
</evidence>
<sequence length="562" mass="58151">MAGIRGMAIAVVSLIVTIGASGVAQADPGIPAQGCPNLYVLGVQGTGQSSPQSPLTGTDSGLLGAVLGPLRAVEHLAGHAYVPYEAGFGGAVPGGDVPYAASIGGGLDRLRSMAATLVARCPRTELALLGYSQGAHIVSMLAQQIGSGSTAIPADRVAAVALLADPTRGRDESLFPGAPDRTAPAPAPGTTGTEVSRLHADPRRIPDGEGIGPERDITTDFGALTGRVASFCLPGDLACDAPRMPLLRVLVNIAGQVELNPADPMAALTSIQRAVQVTAAKTATEIVDHDLRGATLGTLSLTPGYSLSQRLAEASDPRETPDARQAELKIGTSALNSLLALTGRMLTPPDVAEIAALGLANPSAALTLLGEKFVTAGHQRMPRGAVFHLVTDLFDALAQLCDDTGQLLDLGVWSKYFDTVRQHGAYLDTAFTTSGQPATEFITDWFTALASDLAAHRIPPPLPLAPPVPAPLPPAPQSAPSSLPPTIPPADTPPRPTPTPASASHQPAAARDNSRLTAATRRFDREFAWIFIVAGLAAIAYTASRPRRAGQHSRPDRSKEHE</sequence>
<dbReference type="PANTHER" id="PTHR33630">
    <property type="entry name" value="CUTINASE RV1984C-RELATED-RELATED"/>
    <property type="match status" value="1"/>
</dbReference>
<gene>
    <name evidence="8" type="ORF">CRH09_39195</name>
</gene>
<keyword evidence="2" id="KW-0719">Serine esterase</keyword>
<dbReference type="Proteomes" id="UP000221961">
    <property type="component" value="Chromosome"/>
</dbReference>
<accession>A0A291RVG1</accession>
<dbReference type="GO" id="GO:0052689">
    <property type="term" value="F:carboxylic ester hydrolase activity"/>
    <property type="evidence" value="ECO:0007669"/>
    <property type="project" value="UniProtKB-KW"/>
</dbReference>
<dbReference type="KEGG" id="ntp:CRH09_39195"/>
<feature type="compositionally biased region" description="Low complexity" evidence="5">
    <location>
        <begin position="176"/>
        <end position="193"/>
    </location>
</feature>
<protein>
    <recommendedName>
        <fullName evidence="10">Cutinase family protein</fullName>
    </recommendedName>
</protein>
<organism evidence="8 9">
    <name type="scientific">Nocardia terpenica</name>
    <dbReference type="NCBI Taxonomy" id="455432"/>
    <lineage>
        <taxon>Bacteria</taxon>
        <taxon>Bacillati</taxon>
        <taxon>Actinomycetota</taxon>
        <taxon>Actinomycetes</taxon>
        <taxon>Mycobacteriales</taxon>
        <taxon>Nocardiaceae</taxon>
        <taxon>Nocardia</taxon>
    </lineage>
</organism>
<feature type="chain" id="PRO_5011996443" description="Cutinase family protein" evidence="7">
    <location>
        <begin position="27"/>
        <end position="562"/>
    </location>
</feature>
<comment type="similarity">
    <text evidence="1">Belongs to the cutinase family.</text>
</comment>
<evidence type="ECO:0000256" key="1">
    <source>
        <dbReference type="ARBA" id="ARBA00007534"/>
    </source>
</evidence>
<reference evidence="8 9" key="1">
    <citation type="submission" date="2017-10" db="EMBL/GenBank/DDBJ databases">
        <title>Comparative genomics between pathogenic Norcardia.</title>
        <authorList>
            <person name="Zeng L."/>
        </authorList>
    </citation>
    <scope>NUCLEOTIDE SEQUENCE [LARGE SCALE GENOMIC DNA]</scope>
    <source>
        <strain evidence="8 9">NC_YFY_NT001</strain>
    </source>
</reference>
<evidence type="ECO:0000256" key="5">
    <source>
        <dbReference type="SAM" id="MobiDB-lite"/>
    </source>
</evidence>
<evidence type="ECO:0008006" key="10">
    <source>
        <dbReference type="Google" id="ProtNLM"/>
    </source>
</evidence>
<name>A0A291RVG1_9NOCA</name>
<dbReference type="EMBL" id="CP023778">
    <property type="protein sequence ID" value="ATL71307.1"/>
    <property type="molecule type" value="Genomic_DNA"/>
</dbReference>
<keyword evidence="6" id="KW-1133">Transmembrane helix</keyword>
<keyword evidence="6" id="KW-0812">Transmembrane</keyword>
<dbReference type="InterPro" id="IPR000675">
    <property type="entry name" value="Cutinase/axe"/>
</dbReference>
<feature type="transmembrane region" description="Helical" evidence="6">
    <location>
        <begin position="527"/>
        <end position="544"/>
    </location>
</feature>
<dbReference type="PANTHER" id="PTHR33630:SF9">
    <property type="entry name" value="CUTINASE 4"/>
    <property type="match status" value="1"/>
</dbReference>
<proteinExistence type="inferred from homology"/>
<dbReference type="Pfam" id="PF01083">
    <property type="entry name" value="Cutinase"/>
    <property type="match status" value="1"/>
</dbReference>
<dbReference type="SMART" id="SM01110">
    <property type="entry name" value="Cutinase"/>
    <property type="match status" value="1"/>
</dbReference>
<keyword evidence="7" id="KW-0732">Signal</keyword>
<dbReference type="InterPro" id="IPR029058">
    <property type="entry name" value="AB_hydrolase_fold"/>
</dbReference>
<evidence type="ECO:0000256" key="3">
    <source>
        <dbReference type="ARBA" id="ARBA00022801"/>
    </source>
</evidence>
<evidence type="ECO:0000256" key="7">
    <source>
        <dbReference type="SAM" id="SignalP"/>
    </source>
</evidence>
<evidence type="ECO:0000313" key="8">
    <source>
        <dbReference type="EMBL" id="ATL71307.1"/>
    </source>
</evidence>
<evidence type="ECO:0000256" key="6">
    <source>
        <dbReference type="SAM" id="Phobius"/>
    </source>
</evidence>
<evidence type="ECO:0000313" key="9">
    <source>
        <dbReference type="Proteomes" id="UP000221961"/>
    </source>
</evidence>
<keyword evidence="6" id="KW-0472">Membrane</keyword>
<feature type="compositionally biased region" description="Pro residues" evidence="5">
    <location>
        <begin position="465"/>
        <end position="499"/>
    </location>
</feature>
<dbReference type="SUPFAM" id="SSF53474">
    <property type="entry name" value="alpha/beta-Hydrolases"/>
    <property type="match status" value="1"/>
</dbReference>
<feature type="region of interest" description="Disordered" evidence="5">
    <location>
        <begin position="465"/>
        <end position="513"/>
    </location>
</feature>